<dbReference type="AlphaFoldDB" id="A0A8J9ZTF0"/>
<dbReference type="InterPro" id="IPR045860">
    <property type="entry name" value="Snake_toxin-like_sf"/>
</dbReference>
<proteinExistence type="predicted"/>
<dbReference type="SUPFAM" id="SSF57302">
    <property type="entry name" value="Snake toxin-like"/>
    <property type="match status" value="1"/>
</dbReference>
<name>A0A8J9ZTF0_BRALA</name>
<dbReference type="Proteomes" id="UP000838412">
    <property type="component" value="Chromosome 4"/>
</dbReference>
<feature type="chain" id="PRO_5035436227" evidence="1">
    <location>
        <begin position="20"/>
        <end position="132"/>
    </location>
</feature>
<evidence type="ECO:0000256" key="1">
    <source>
        <dbReference type="SAM" id="SignalP"/>
    </source>
</evidence>
<reference evidence="2" key="1">
    <citation type="submission" date="2022-01" db="EMBL/GenBank/DDBJ databases">
        <authorList>
            <person name="Braso-Vives M."/>
        </authorList>
    </citation>
    <scope>NUCLEOTIDE SEQUENCE</scope>
</reference>
<keyword evidence="3" id="KW-1185">Reference proteome</keyword>
<protein>
    <submittedName>
        <fullName evidence="2">Hypp2649 protein</fullName>
    </submittedName>
</protein>
<dbReference type="Gene3D" id="2.10.60.10">
    <property type="entry name" value="CD59"/>
    <property type="match status" value="1"/>
</dbReference>
<organism evidence="2 3">
    <name type="scientific">Branchiostoma lanceolatum</name>
    <name type="common">Common lancelet</name>
    <name type="synonym">Amphioxus lanceolatum</name>
    <dbReference type="NCBI Taxonomy" id="7740"/>
    <lineage>
        <taxon>Eukaryota</taxon>
        <taxon>Metazoa</taxon>
        <taxon>Chordata</taxon>
        <taxon>Cephalochordata</taxon>
        <taxon>Leptocardii</taxon>
        <taxon>Amphioxiformes</taxon>
        <taxon>Branchiostomatidae</taxon>
        <taxon>Branchiostoma</taxon>
    </lineage>
</organism>
<dbReference type="CDD" id="cd00117">
    <property type="entry name" value="TFP"/>
    <property type="match status" value="1"/>
</dbReference>
<sequence length="132" mass="13574">MKTILAILVVGAFVGLGGALNCRTCTATLTNDSDCKNNASAVTSTTCAQNETYCYVLVATVFTARSHVERGCATTCSVTDNCKNIIGTGDCYRCCQADNCNTMTPDYGGASAVHVSLTVLVAAAIGTIASIL</sequence>
<gene>
    <name evidence="2" type="primary">Hypp2649</name>
    <name evidence="2" type="ORF">BLAG_LOCUS18006</name>
</gene>
<feature type="signal peptide" evidence="1">
    <location>
        <begin position="1"/>
        <end position="19"/>
    </location>
</feature>
<evidence type="ECO:0000313" key="2">
    <source>
        <dbReference type="EMBL" id="CAH1263267.1"/>
    </source>
</evidence>
<accession>A0A8J9ZTF0</accession>
<dbReference type="OrthoDB" id="10004118at2759"/>
<dbReference type="EMBL" id="OV696689">
    <property type="protein sequence ID" value="CAH1263267.1"/>
    <property type="molecule type" value="Genomic_DNA"/>
</dbReference>
<evidence type="ECO:0000313" key="3">
    <source>
        <dbReference type="Proteomes" id="UP000838412"/>
    </source>
</evidence>
<keyword evidence="1" id="KW-0732">Signal</keyword>